<dbReference type="InterPro" id="IPR027381">
    <property type="entry name" value="LytR/CpsA/Psr_C"/>
</dbReference>
<feature type="compositionally biased region" description="Low complexity" evidence="1">
    <location>
        <begin position="9"/>
        <end position="29"/>
    </location>
</feature>
<evidence type="ECO:0000256" key="1">
    <source>
        <dbReference type="SAM" id="MobiDB-lite"/>
    </source>
</evidence>
<dbReference type="EMBL" id="CP024932">
    <property type="protein sequence ID" value="ATZ08722.1"/>
    <property type="molecule type" value="Genomic_DNA"/>
</dbReference>
<feature type="region of interest" description="Disordered" evidence="1">
    <location>
        <begin position="1"/>
        <end position="34"/>
    </location>
</feature>
<organism evidence="4 5">
    <name type="scientific">Corynebacterium striatum</name>
    <dbReference type="NCBI Taxonomy" id="43770"/>
    <lineage>
        <taxon>Bacteria</taxon>
        <taxon>Bacillati</taxon>
        <taxon>Actinomycetota</taxon>
        <taxon>Actinomycetes</taxon>
        <taxon>Mycobacteriales</taxon>
        <taxon>Corynebacteriaceae</taxon>
        <taxon>Corynebacterium</taxon>
    </lineage>
</organism>
<dbReference type="Proteomes" id="UP000231994">
    <property type="component" value="Chromosome"/>
</dbReference>
<dbReference type="AlphaFoldDB" id="A0ABC8CK37"/>
<feature type="domain" description="LytR/CpsA/Psr regulator C-terminal" evidence="3">
    <location>
        <begin position="149"/>
        <end position="216"/>
    </location>
</feature>
<dbReference type="RefSeq" id="WP_049063826.1">
    <property type="nucleotide sequence ID" value="NZ_CP024931.1"/>
</dbReference>
<keyword evidence="2" id="KW-0472">Membrane</keyword>
<reference evidence="4 5" key="1">
    <citation type="submission" date="2017-11" db="EMBL/GenBank/DDBJ databases">
        <title>Whole genome sequencing of cultured pathogen.</title>
        <authorList>
            <person name="Hoffmann M."/>
            <person name="Sanchez M."/>
            <person name="Timme R."/>
            <person name="Nudel K."/>
            <person name="Bry L."/>
        </authorList>
    </citation>
    <scope>NUCLEOTIDE SEQUENCE [LARGE SCALE GENOMIC DNA]</scope>
    <source>
        <strain evidence="4 5">216</strain>
    </source>
</reference>
<proteinExistence type="predicted"/>
<dbReference type="Pfam" id="PF13399">
    <property type="entry name" value="LytR_C"/>
    <property type="match status" value="1"/>
</dbReference>
<feature type="region of interest" description="Disordered" evidence="1">
    <location>
        <begin position="65"/>
        <end position="167"/>
    </location>
</feature>
<evidence type="ECO:0000256" key="2">
    <source>
        <dbReference type="SAM" id="Phobius"/>
    </source>
</evidence>
<evidence type="ECO:0000259" key="3">
    <source>
        <dbReference type="Pfam" id="PF13399"/>
    </source>
</evidence>
<name>A0ABC8CK37_CORST</name>
<evidence type="ECO:0000313" key="5">
    <source>
        <dbReference type="Proteomes" id="UP000231994"/>
    </source>
</evidence>
<feature type="compositionally biased region" description="Basic and acidic residues" evidence="1">
    <location>
        <begin position="117"/>
        <end position="148"/>
    </location>
</feature>
<protein>
    <recommendedName>
        <fullName evidence="3">LytR/CpsA/Psr regulator C-terminal domain-containing protein</fullName>
    </recommendedName>
</protein>
<keyword evidence="2" id="KW-0812">Transmembrane</keyword>
<sequence>MTNVNSDNSAESTPTDASTDASSGASTGAAAGGASGLPLRGLAMVLIAVAVMLGMWGLYKLTSEDSSDTASQTGASEAATLPAPAEGELGAQGGKPGSAAQQAPGESAQASDPAAAGEKRDNAGEGENAADRDGHDGAQGEAAKRAPKDIPVNVFNNSGRAGYADEESTKLKDRGFKVGEVGNLPGDVLTVPQTMVFYPAGDKDAEALARQTAAEFYGATAVPEGAVAEYPAELGENYTKGNAVVAVLAIPQA</sequence>
<keyword evidence="2" id="KW-1133">Transmembrane helix</keyword>
<dbReference type="Gene3D" id="3.30.70.2390">
    <property type="match status" value="1"/>
</dbReference>
<gene>
    <name evidence="4" type="ORF">A9D01_08155</name>
</gene>
<evidence type="ECO:0000313" key="4">
    <source>
        <dbReference type="EMBL" id="ATZ08722.1"/>
    </source>
</evidence>
<accession>A0ABC8CK37</accession>
<feature type="transmembrane region" description="Helical" evidence="2">
    <location>
        <begin position="41"/>
        <end position="59"/>
    </location>
</feature>